<protein>
    <submittedName>
        <fullName evidence="1">Uncharacterized protein</fullName>
    </submittedName>
</protein>
<proteinExistence type="predicted"/>
<name>A0A0X3PBQ1_SCHSO</name>
<evidence type="ECO:0000313" key="1">
    <source>
        <dbReference type="EMBL" id="JAP49354.1"/>
    </source>
</evidence>
<reference evidence="1" key="1">
    <citation type="submission" date="2016-01" db="EMBL/GenBank/DDBJ databases">
        <title>Reference transcriptome for the parasite Schistocephalus solidus: insights into the molecular evolution of parasitism.</title>
        <authorList>
            <person name="Hebert F.O."/>
            <person name="Grambauer S."/>
            <person name="Barber I."/>
            <person name="Landry C.R."/>
            <person name="Aubin-Horth N."/>
        </authorList>
    </citation>
    <scope>NUCLEOTIDE SEQUENCE</scope>
</reference>
<gene>
    <name evidence="1" type="ORF">TR124397</name>
</gene>
<dbReference type="EMBL" id="GEEE01013871">
    <property type="protein sequence ID" value="JAP49354.1"/>
    <property type="molecule type" value="Transcribed_RNA"/>
</dbReference>
<organism evidence="1">
    <name type="scientific">Schistocephalus solidus</name>
    <name type="common">Tapeworm</name>
    <dbReference type="NCBI Taxonomy" id="70667"/>
    <lineage>
        <taxon>Eukaryota</taxon>
        <taxon>Metazoa</taxon>
        <taxon>Spiralia</taxon>
        <taxon>Lophotrochozoa</taxon>
        <taxon>Platyhelminthes</taxon>
        <taxon>Cestoda</taxon>
        <taxon>Eucestoda</taxon>
        <taxon>Diphyllobothriidea</taxon>
        <taxon>Diphyllobothriidae</taxon>
        <taxon>Schistocephalus</taxon>
    </lineage>
</organism>
<sequence length="108" mass="11817">MVNYLTLFLTEVCEGSELSTWLSYSVYDNTSSTSLSVDHSEVSCASSETSIHLQSTNGPLMSSPSTLTRFLVITFTSSVTSRHSYTTSCTISLLIVLLEACLNIRQGY</sequence>
<dbReference type="AlphaFoldDB" id="A0A0X3PBQ1"/>
<accession>A0A0X3PBQ1</accession>